<evidence type="ECO:0000256" key="1">
    <source>
        <dbReference type="SAM" id="Phobius"/>
    </source>
</evidence>
<dbReference type="AlphaFoldDB" id="A0A939IXV4"/>
<feature type="transmembrane region" description="Helical" evidence="1">
    <location>
        <begin position="60"/>
        <end position="82"/>
    </location>
</feature>
<comment type="caution">
    <text evidence="2">The sequence shown here is derived from an EMBL/GenBank/DDBJ whole genome shotgun (WGS) entry which is preliminary data.</text>
</comment>
<gene>
    <name evidence="2" type="ORF">JZY06_07490</name>
</gene>
<feature type="transmembrane region" description="Helical" evidence="1">
    <location>
        <begin position="20"/>
        <end position="39"/>
    </location>
</feature>
<keyword evidence="1" id="KW-0472">Membrane</keyword>
<accession>A0A939IXV4</accession>
<keyword evidence="1" id="KW-0812">Transmembrane</keyword>
<keyword evidence="1" id="KW-1133">Transmembrane helix</keyword>
<dbReference type="RefSeq" id="WP_207278942.1">
    <property type="nucleotide sequence ID" value="NZ_JAFLEQ010000014.1"/>
</dbReference>
<proteinExistence type="predicted"/>
<feature type="transmembrane region" description="Helical" evidence="1">
    <location>
        <begin position="118"/>
        <end position="138"/>
    </location>
</feature>
<sequence length="150" mass="15953">MTDTTTTDPVPVPWPVRAAGMLAIAESALVLVYSVFLIIRDVLGYRDPSAVFAEQAAGRADFLGVGTALCLILMFGGVAAAGVNYMRGGRFGRGPVFMLQILLLPVSWYIIQSGHWPVAVVVAAVALTGLYLLIHPAAVSRAQSTYAFKQ</sequence>
<reference evidence="2" key="1">
    <citation type="submission" date="2021-03" db="EMBL/GenBank/DDBJ databases">
        <authorList>
            <person name="Sun Q."/>
        </authorList>
    </citation>
    <scope>NUCLEOTIDE SEQUENCE</scope>
    <source>
        <strain evidence="2">CCM 8862</strain>
    </source>
</reference>
<evidence type="ECO:0008006" key="4">
    <source>
        <dbReference type="Google" id="ProtNLM"/>
    </source>
</evidence>
<evidence type="ECO:0000313" key="3">
    <source>
        <dbReference type="Proteomes" id="UP000664332"/>
    </source>
</evidence>
<name>A0A939IXV4_9CORY</name>
<dbReference type="Proteomes" id="UP000664332">
    <property type="component" value="Unassembled WGS sequence"/>
</dbReference>
<protein>
    <recommendedName>
        <fullName evidence="4">Integral membrane protein</fullName>
    </recommendedName>
</protein>
<evidence type="ECO:0000313" key="2">
    <source>
        <dbReference type="EMBL" id="MBN9644453.1"/>
    </source>
</evidence>
<keyword evidence="3" id="KW-1185">Reference proteome</keyword>
<organism evidence="2 3">
    <name type="scientific">Corynebacterium mendelii</name>
    <dbReference type="NCBI Taxonomy" id="2765362"/>
    <lineage>
        <taxon>Bacteria</taxon>
        <taxon>Bacillati</taxon>
        <taxon>Actinomycetota</taxon>
        <taxon>Actinomycetes</taxon>
        <taxon>Mycobacteriales</taxon>
        <taxon>Corynebacteriaceae</taxon>
        <taxon>Corynebacterium</taxon>
    </lineage>
</organism>
<feature type="transmembrane region" description="Helical" evidence="1">
    <location>
        <begin position="94"/>
        <end position="111"/>
    </location>
</feature>
<dbReference type="EMBL" id="JAFLEQ010000014">
    <property type="protein sequence ID" value="MBN9644453.1"/>
    <property type="molecule type" value="Genomic_DNA"/>
</dbReference>